<dbReference type="Pfam" id="PF00512">
    <property type="entry name" value="HisKA"/>
    <property type="match status" value="1"/>
</dbReference>
<evidence type="ECO:0000256" key="1">
    <source>
        <dbReference type="ARBA" id="ARBA00000085"/>
    </source>
</evidence>
<evidence type="ECO:0000313" key="8">
    <source>
        <dbReference type="EMBL" id="MBE1160703.1"/>
    </source>
</evidence>
<feature type="signal peptide" evidence="5">
    <location>
        <begin position="1"/>
        <end position="33"/>
    </location>
</feature>
<dbReference type="InterPro" id="IPR005467">
    <property type="entry name" value="His_kinase_dom"/>
</dbReference>
<dbReference type="SUPFAM" id="SSF55874">
    <property type="entry name" value="ATPase domain of HSP90 chaperone/DNA topoisomerase II/histidine kinase"/>
    <property type="match status" value="1"/>
</dbReference>
<sequence>MRCACAAGIRWRRLALCGWLLFVSAMLSTPVPAAQLPITTYDQNSGLTSLSVVRLYQDREGFIWVGTEKGLYRFDGVAFDQIGSEQGFQVSEVISFIEDAKGRLWVGSRAGLQLRENGYFGWVRPQGKPLMTDRGQTLAADEDGGLWLVSGNHLLRLSLDSQGHWQASSPFNAQQLHDVPGLSQVSAVFRRRGITWFGCGSQLCSLHEGQLRRYGPESNVPADKWLGFLGAGDGSLWVRGIHTVRALPAGSDAFVAHDMPGNSADVAASSIDIVQDREGRVLTRSSQGLARWNGHSWELFGADGSLPKVGVSSLLVDQDDTVWLGTYGRGLLHWSSRDAVENWTAAQGLSGSLIWSITRTRAGAVWVADDQGGSVIEPAQDHAQPWPLQLAPPHQTRTVLAAADGSIWYFMFDGRVLRYDPASSTTRLVATLPFLMRGGFQDSQGRIWGYALGGLYQVDAQSGAIQRAAPGLIPTSMCSDLAEDTAGRLWAACSSGLFRYAAGRWSKVGVLPHESLGGYESVQATPDGRLWLSSPQPGLLVGNVGDADSMHLTAVDDPLLADSRVYFLRKDQRGRLWVGNNSGVDVLEQNHWMRLDTRDGLLWDETNHGAFYADADGSVWIGAPIGLSHLLKPDDMLAPRKIRPWLESAHYGADELDAQHQQVDFDPTGALVLRLAVLGNSSGSPVHFRYRLSGIDSDWVEASARELRYASLPPGSYRFELETIDINQRRVSAPVSLRFTLSPPWWRSNAAYAAAALLALLALVLAWRWRVRLLVKHAQRLEQAVAIRTGQLQNAMRARSMLLARISHDLRSPLSGIIDSVRHWRGGDAQRDYPGLIESSVRQQLDLIDELLEFSRDELADLELVESPGYLHAFLQSLNEHAVLHAEKYRNRFECRYAEDLPAVVTLDFRRLRQVLLNLIGNAAKFTNDGYILFAVTAMPAAQGRVQLRFVVEDSGIGIEPADREHLSLPFARGSNAAPYNGYGLGLAIVTQILERMGSRLTIEAAPSGGSCFGFVLDVALADEAELEPGLFEDDGGAGEIDGAGRVVLVVDDDAQNREMLCDLLDGFGFESVAAADGEQALALLGEQAVNLVVTDQVMPGMDGWELLRHVRQAYSGLPVLLYSSLPSRPPEGFAFAFDDALLKPVGATQLLVRISRLLDRKKYVAVD</sequence>
<dbReference type="SMART" id="SM00388">
    <property type="entry name" value="HisKA"/>
    <property type="match status" value="1"/>
</dbReference>
<dbReference type="EC" id="2.7.13.3" evidence="2"/>
<dbReference type="InterPro" id="IPR036890">
    <property type="entry name" value="HATPase_C_sf"/>
</dbReference>
<dbReference type="InterPro" id="IPR001789">
    <property type="entry name" value="Sig_transdc_resp-reg_receiver"/>
</dbReference>
<dbReference type="InterPro" id="IPR004358">
    <property type="entry name" value="Sig_transdc_His_kin-like_C"/>
</dbReference>
<evidence type="ECO:0000256" key="3">
    <source>
        <dbReference type="ARBA" id="ARBA00022553"/>
    </source>
</evidence>
<dbReference type="InterPro" id="IPR013783">
    <property type="entry name" value="Ig-like_fold"/>
</dbReference>
<comment type="caution">
    <text evidence="8">The sequence shown here is derived from an EMBL/GenBank/DDBJ whole genome shotgun (WGS) entry which is preliminary data.</text>
</comment>
<dbReference type="InterPro" id="IPR003661">
    <property type="entry name" value="HisK_dim/P_dom"/>
</dbReference>
<dbReference type="EMBL" id="JACZZA010000005">
    <property type="protein sequence ID" value="MBE1160703.1"/>
    <property type="molecule type" value="Genomic_DNA"/>
</dbReference>
<dbReference type="InterPro" id="IPR003594">
    <property type="entry name" value="HATPase_dom"/>
</dbReference>
<reference evidence="8 9" key="1">
    <citation type="submission" date="2020-09" db="EMBL/GenBank/DDBJ databases">
        <title>Dyella sp. 7MK23 isolated from forest soil.</title>
        <authorList>
            <person name="Fu J."/>
        </authorList>
    </citation>
    <scope>NUCLEOTIDE SEQUENCE [LARGE SCALE GENOMIC DNA]</scope>
    <source>
        <strain evidence="8 9">7MK23</strain>
    </source>
</reference>
<evidence type="ECO:0000256" key="2">
    <source>
        <dbReference type="ARBA" id="ARBA00012438"/>
    </source>
</evidence>
<feature type="modified residue" description="4-aspartylphosphate" evidence="4">
    <location>
        <position position="1096"/>
    </location>
</feature>
<dbReference type="SUPFAM" id="SSF63829">
    <property type="entry name" value="Calcium-dependent phosphotriesterase"/>
    <property type="match status" value="2"/>
</dbReference>
<feature type="domain" description="Response regulatory" evidence="7">
    <location>
        <begin position="1047"/>
        <end position="1159"/>
    </location>
</feature>
<accession>A0ABR9G9K0</accession>
<organism evidence="8 9">
    <name type="scientific">Dyella acidiphila</name>
    <dbReference type="NCBI Taxonomy" id="2775866"/>
    <lineage>
        <taxon>Bacteria</taxon>
        <taxon>Pseudomonadati</taxon>
        <taxon>Pseudomonadota</taxon>
        <taxon>Gammaproteobacteria</taxon>
        <taxon>Lysobacterales</taxon>
        <taxon>Rhodanobacteraceae</taxon>
        <taxon>Dyella</taxon>
    </lineage>
</organism>
<dbReference type="InterPro" id="IPR011006">
    <property type="entry name" value="CheY-like_superfamily"/>
</dbReference>
<dbReference type="Pfam" id="PF07494">
    <property type="entry name" value="Reg_prop"/>
    <property type="match status" value="1"/>
</dbReference>
<keyword evidence="3 4" id="KW-0597">Phosphoprotein</keyword>
<dbReference type="Gene3D" id="3.40.50.2300">
    <property type="match status" value="1"/>
</dbReference>
<dbReference type="Pfam" id="PF07495">
    <property type="entry name" value="Y_Y_Y"/>
    <property type="match status" value="1"/>
</dbReference>
<dbReference type="InterPro" id="IPR011123">
    <property type="entry name" value="Y_Y_Y"/>
</dbReference>
<evidence type="ECO:0000256" key="5">
    <source>
        <dbReference type="SAM" id="SignalP"/>
    </source>
</evidence>
<protein>
    <recommendedName>
        <fullName evidence="2">histidine kinase</fullName>
        <ecNumber evidence="2">2.7.13.3</ecNumber>
    </recommendedName>
</protein>
<dbReference type="InterPro" id="IPR011110">
    <property type="entry name" value="Reg_prop"/>
</dbReference>
<dbReference type="Pfam" id="PF00072">
    <property type="entry name" value="Response_reg"/>
    <property type="match status" value="1"/>
</dbReference>
<feature type="domain" description="Histidine kinase" evidence="6">
    <location>
        <begin position="805"/>
        <end position="1021"/>
    </location>
</feature>
<keyword evidence="9" id="KW-1185">Reference proteome</keyword>
<keyword evidence="5" id="KW-0732">Signal</keyword>
<dbReference type="PRINTS" id="PR00344">
    <property type="entry name" value="BCTRLSENSOR"/>
</dbReference>
<dbReference type="InterPro" id="IPR015943">
    <property type="entry name" value="WD40/YVTN_repeat-like_dom_sf"/>
</dbReference>
<dbReference type="Proteomes" id="UP000651010">
    <property type="component" value="Unassembled WGS sequence"/>
</dbReference>
<dbReference type="PANTHER" id="PTHR43547">
    <property type="entry name" value="TWO-COMPONENT HISTIDINE KINASE"/>
    <property type="match status" value="1"/>
</dbReference>
<dbReference type="Gene3D" id="1.10.287.130">
    <property type="match status" value="1"/>
</dbReference>
<gene>
    <name evidence="8" type="ORF">IGX34_09905</name>
</gene>
<evidence type="ECO:0000259" key="7">
    <source>
        <dbReference type="PROSITE" id="PS50110"/>
    </source>
</evidence>
<dbReference type="InterPro" id="IPR036097">
    <property type="entry name" value="HisK_dim/P_sf"/>
</dbReference>
<dbReference type="Gene3D" id="2.130.10.10">
    <property type="entry name" value="YVTN repeat-like/Quinoprotein amine dehydrogenase"/>
    <property type="match status" value="3"/>
</dbReference>
<dbReference type="CDD" id="cd00082">
    <property type="entry name" value="HisKA"/>
    <property type="match status" value="1"/>
</dbReference>
<dbReference type="PANTHER" id="PTHR43547:SF2">
    <property type="entry name" value="HYBRID SIGNAL TRANSDUCTION HISTIDINE KINASE C"/>
    <property type="match status" value="1"/>
</dbReference>
<comment type="catalytic activity">
    <reaction evidence="1">
        <text>ATP + protein L-histidine = ADP + protein N-phospho-L-histidine.</text>
        <dbReference type="EC" id="2.7.13.3"/>
    </reaction>
</comment>
<dbReference type="Pfam" id="PF02518">
    <property type="entry name" value="HATPase_c"/>
    <property type="match status" value="1"/>
</dbReference>
<dbReference type="PROSITE" id="PS50109">
    <property type="entry name" value="HIS_KIN"/>
    <property type="match status" value="1"/>
</dbReference>
<dbReference type="SMART" id="SM00448">
    <property type="entry name" value="REC"/>
    <property type="match status" value="1"/>
</dbReference>
<evidence type="ECO:0000313" key="9">
    <source>
        <dbReference type="Proteomes" id="UP000651010"/>
    </source>
</evidence>
<dbReference type="CDD" id="cd00156">
    <property type="entry name" value="REC"/>
    <property type="match status" value="1"/>
</dbReference>
<dbReference type="SUPFAM" id="SSF47384">
    <property type="entry name" value="Homodimeric domain of signal transducing histidine kinase"/>
    <property type="match status" value="1"/>
</dbReference>
<name>A0ABR9G9K0_9GAMM</name>
<dbReference type="SUPFAM" id="SSF52172">
    <property type="entry name" value="CheY-like"/>
    <property type="match status" value="1"/>
</dbReference>
<dbReference type="Gene3D" id="3.30.565.10">
    <property type="entry name" value="Histidine kinase-like ATPase, C-terminal domain"/>
    <property type="match status" value="1"/>
</dbReference>
<proteinExistence type="predicted"/>
<dbReference type="RefSeq" id="WP_192555564.1">
    <property type="nucleotide sequence ID" value="NZ_JACZZA010000005.1"/>
</dbReference>
<feature type="chain" id="PRO_5045400866" description="histidine kinase" evidence="5">
    <location>
        <begin position="34"/>
        <end position="1168"/>
    </location>
</feature>
<dbReference type="SMART" id="SM00387">
    <property type="entry name" value="HATPase_c"/>
    <property type="match status" value="1"/>
</dbReference>
<dbReference type="PROSITE" id="PS50110">
    <property type="entry name" value="RESPONSE_REGULATORY"/>
    <property type="match status" value="1"/>
</dbReference>
<evidence type="ECO:0000256" key="4">
    <source>
        <dbReference type="PROSITE-ProRule" id="PRU00169"/>
    </source>
</evidence>
<dbReference type="Gene3D" id="2.60.40.10">
    <property type="entry name" value="Immunoglobulins"/>
    <property type="match status" value="1"/>
</dbReference>
<evidence type="ECO:0000259" key="6">
    <source>
        <dbReference type="PROSITE" id="PS50109"/>
    </source>
</evidence>